<proteinExistence type="predicted"/>
<evidence type="ECO:0000313" key="3">
    <source>
        <dbReference type="EMBL" id="XBH15889.1"/>
    </source>
</evidence>
<gene>
    <name evidence="3" type="ORF">P8935_15075</name>
</gene>
<evidence type="ECO:0000256" key="1">
    <source>
        <dbReference type="PROSITE-ProRule" id="PRU00339"/>
    </source>
</evidence>
<feature type="region of interest" description="Disordered" evidence="2">
    <location>
        <begin position="31"/>
        <end position="71"/>
    </location>
</feature>
<dbReference type="SMART" id="SM00028">
    <property type="entry name" value="TPR"/>
    <property type="match status" value="4"/>
</dbReference>
<feature type="repeat" description="TPR" evidence="1">
    <location>
        <begin position="143"/>
        <end position="176"/>
    </location>
</feature>
<name>A0AAU7DDI0_9BACT</name>
<dbReference type="EMBL" id="CP121196">
    <property type="protein sequence ID" value="XBH15889.1"/>
    <property type="molecule type" value="Genomic_DNA"/>
</dbReference>
<dbReference type="RefSeq" id="WP_348261121.1">
    <property type="nucleotide sequence ID" value="NZ_CP121196.1"/>
</dbReference>
<dbReference type="Pfam" id="PF13181">
    <property type="entry name" value="TPR_8"/>
    <property type="match status" value="1"/>
</dbReference>
<dbReference type="Pfam" id="PF13424">
    <property type="entry name" value="TPR_12"/>
    <property type="match status" value="1"/>
</dbReference>
<dbReference type="PANTHER" id="PTHR10098">
    <property type="entry name" value="RAPSYN-RELATED"/>
    <property type="match status" value="1"/>
</dbReference>
<sequence>MRSQSIPALPLLFALASLFVTPWMLNAQPSGGVTGDPTDPVISSRAANSLPSNLASGTTGSDRSLPQPGDSATIATTQVKLSLKALNDLLEEYRKTGDRPSEAHTLGAIASSYNALHQQQKAVQLFQAELNLWCALDDKKNEATTLAHLGDVYREWGFPDQAIHFYREALKTDPDPGGKLEQAAIFNNLGLAYFALRDKKKCLEYLDQSLAIYRAAQNPLGQARALTNLGSTYGFLINDPHKAIDYFQEAVTRLELLNDRSTEANALELMGGVWLKLQMQDMAVESYHRALFLFERIGDAQGEASVRKQLSAVGDNDSIASAR</sequence>
<dbReference type="AlphaFoldDB" id="A0AAU7DDI0"/>
<dbReference type="SUPFAM" id="SSF48452">
    <property type="entry name" value="TPR-like"/>
    <property type="match status" value="2"/>
</dbReference>
<dbReference type="InterPro" id="IPR019734">
    <property type="entry name" value="TPR_rpt"/>
</dbReference>
<evidence type="ECO:0000256" key="2">
    <source>
        <dbReference type="SAM" id="MobiDB-lite"/>
    </source>
</evidence>
<dbReference type="InterPro" id="IPR011990">
    <property type="entry name" value="TPR-like_helical_dom_sf"/>
</dbReference>
<accession>A0AAU7DDI0</accession>
<keyword evidence="1" id="KW-0802">TPR repeat</keyword>
<feature type="compositionally biased region" description="Polar residues" evidence="2">
    <location>
        <begin position="45"/>
        <end position="64"/>
    </location>
</feature>
<reference evidence="3" key="1">
    <citation type="submission" date="2023-03" db="EMBL/GenBank/DDBJ databases">
        <title>Edaphobacter sp.</title>
        <authorList>
            <person name="Huber K.J."/>
            <person name="Papendorf J."/>
            <person name="Pilke C."/>
            <person name="Bunk B."/>
            <person name="Sproeer C."/>
            <person name="Pester M."/>
        </authorList>
    </citation>
    <scope>NUCLEOTIDE SEQUENCE</scope>
    <source>
        <strain evidence="3">DSM 110680</strain>
    </source>
</reference>
<organism evidence="3">
    <name type="scientific">Telmatobacter sp. DSM 110680</name>
    <dbReference type="NCBI Taxonomy" id="3036704"/>
    <lineage>
        <taxon>Bacteria</taxon>
        <taxon>Pseudomonadati</taxon>
        <taxon>Acidobacteriota</taxon>
        <taxon>Terriglobia</taxon>
        <taxon>Terriglobales</taxon>
        <taxon>Acidobacteriaceae</taxon>
        <taxon>Telmatobacter</taxon>
    </lineage>
</organism>
<protein>
    <submittedName>
        <fullName evidence="3">Tetratricopeptide repeat protein</fullName>
    </submittedName>
</protein>
<dbReference type="Gene3D" id="1.25.40.10">
    <property type="entry name" value="Tetratricopeptide repeat domain"/>
    <property type="match status" value="1"/>
</dbReference>
<dbReference type="PROSITE" id="PS50005">
    <property type="entry name" value="TPR"/>
    <property type="match status" value="1"/>
</dbReference>